<organism evidence="9 10">
    <name type="scientific">Camellia sinensis</name>
    <name type="common">Tea plant</name>
    <name type="synonym">Thea sinensis</name>
    <dbReference type="NCBI Taxonomy" id="4442"/>
    <lineage>
        <taxon>Eukaryota</taxon>
        <taxon>Viridiplantae</taxon>
        <taxon>Streptophyta</taxon>
        <taxon>Embryophyta</taxon>
        <taxon>Tracheophyta</taxon>
        <taxon>Spermatophyta</taxon>
        <taxon>Magnoliopsida</taxon>
        <taxon>eudicotyledons</taxon>
        <taxon>Gunneridae</taxon>
        <taxon>Pentapetalae</taxon>
        <taxon>asterids</taxon>
        <taxon>Ericales</taxon>
        <taxon>Theaceae</taxon>
        <taxon>Camellia</taxon>
    </lineage>
</organism>
<evidence type="ECO:0000256" key="6">
    <source>
        <dbReference type="ARBA" id="ARBA00022840"/>
    </source>
</evidence>
<keyword evidence="6" id="KW-0067">ATP-binding</keyword>
<evidence type="ECO:0000256" key="4">
    <source>
        <dbReference type="ARBA" id="ARBA00022741"/>
    </source>
</evidence>
<evidence type="ECO:0000256" key="1">
    <source>
        <dbReference type="ARBA" id="ARBA00012513"/>
    </source>
</evidence>
<dbReference type="PANTHER" id="PTHR44167">
    <property type="entry name" value="OVARIAN-SPECIFIC SERINE/THREONINE-PROTEIN KINASE LOK-RELATED"/>
    <property type="match status" value="1"/>
</dbReference>
<proteinExistence type="predicted"/>
<dbReference type="GO" id="GO:0004674">
    <property type="term" value="F:protein serine/threonine kinase activity"/>
    <property type="evidence" value="ECO:0007669"/>
    <property type="project" value="UniProtKB-KW"/>
</dbReference>
<keyword evidence="10" id="KW-1185">Reference proteome</keyword>
<gene>
    <name evidence="9" type="ORF">HYC85_022928</name>
</gene>
<reference evidence="10" key="1">
    <citation type="journal article" date="2020" name="Nat. Commun.">
        <title>Genome assembly of wild tea tree DASZ reveals pedigree and selection history of tea varieties.</title>
        <authorList>
            <person name="Zhang W."/>
            <person name="Zhang Y."/>
            <person name="Qiu H."/>
            <person name="Guo Y."/>
            <person name="Wan H."/>
            <person name="Zhang X."/>
            <person name="Scossa F."/>
            <person name="Alseekh S."/>
            <person name="Zhang Q."/>
            <person name="Wang P."/>
            <person name="Xu L."/>
            <person name="Schmidt M.H."/>
            <person name="Jia X."/>
            <person name="Li D."/>
            <person name="Zhu A."/>
            <person name="Guo F."/>
            <person name="Chen W."/>
            <person name="Ni D."/>
            <person name="Usadel B."/>
            <person name="Fernie A.R."/>
            <person name="Wen W."/>
        </authorList>
    </citation>
    <scope>NUCLEOTIDE SEQUENCE [LARGE SCALE GENOMIC DNA]</scope>
    <source>
        <strain evidence="10">cv. G240</strain>
    </source>
</reference>
<dbReference type="EMBL" id="JACBKZ010000011">
    <property type="protein sequence ID" value="KAF5938669.1"/>
    <property type="molecule type" value="Genomic_DNA"/>
</dbReference>
<accession>A0A7J7GD20</accession>
<evidence type="ECO:0000256" key="2">
    <source>
        <dbReference type="ARBA" id="ARBA00022527"/>
    </source>
</evidence>
<evidence type="ECO:0000256" key="5">
    <source>
        <dbReference type="ARBA" id="ARBA00022777"/>
    </source>
</evidence>
<dbReference type="GO" id="GO:0005634">
    <property type="term" value="C:nucleus"/>
    <property type="evidence" value="ECO:0007669"/>
    <property type="project" value="TreeGrafter"/>
</dbReference>
<keyword evidence="4" id="KW-0547">Nucleotide-binding</keyword>
<dbReference type="Proteomes" id="UP000593564">
    <property type="component" value="Unassembled WGS sequence"/>
</dbReference>
<reference evidence="9 10" key="2">
    <citation type="submission" date="2020-07" db="EMBL/GenBank/DDBJ databases">
        <title>Genome assembly of wild tea tree DASZ reveals pedigree and selection history of tea varieties.</title>
        <authorList>
            <person name="Zhang W."/>
        </authorList>
    </citation>
    <scope>NUCLEOTIDE SEQUENCE [LARGE SCALE GENOMIC DNA]</scope>
    <source>
        <strain evidence="10">cv. G240</strain>
        <tissue evidence="9">Leaf</tissue>
    </source>
</reference>
<dbReference type="SMART" id="SM00220">
    <property type="entry name" value="S_TKc"/>
    <property type="match status" value="1"/>
</dbReference>
<keyword evidence="5" id="KW-0418">Kinase</keyword>
<evidence type="ECO:0000313" key="9">
    <source>
        <dbReference type="EMBL" id="KAF5938669.1"/>
    </source>
</evidence>
<evidence type="ECO:0000256" key="3">
    <source>
        <dbReference type="ARBA" id="ARBA00022679"/>
    </source>
</evidence>
<name>A0A7J7GD20_CAMSI</name>
<dbReference type="PANTHER" id="PTHR44167:SF23">
    <property type="entry name" value="CDC7 KINASE, ISOFORM A-RELATED"/>
    <property type="match status" value="1"/>
</dbReference>
<feature type="compositionally biased region" description="Polar residues" evidence="7">
    <location>
        <begin position="612"/>
        <end position="625"/>
    </location>
</feature>
<sequence>MEAQLTKSTLTPFTTTDLHKAWHLLSLLLRIGRPSPPSELASQCILFPAPPDYINYLCWISNSPICFNNDLFVIPSLVVFVAFRKFLSNLNAIDAFVPRIGVGGFRVWEDVVRTYSRRRKRLRSEFEIMAVEKKRAVLCSVDEGNRIVPISTPSDYSKVMLCERLKFAFVVGFIFNEALNLYMYKSSGAYCLAYLDFDPLLIHVQAKYDFIIGACQIVTESGMVQFPMGDNMTRGIDTRAGDISIMKLESDNLNRVFEKVPFSFNLNAGLLSYGLQKIDLETKENLVVWRETKMDETSFRSRTSFNATSCTKVEEQSIISPVEAGNVGHACKDKNIRIVEDERVVDGKEQKLLIDSIFHKDEIEYVEPKPLPNFESFTVEEEEGSGGYGTVYRAQRKNDRVTFAIKCPHTNANRHHVHNEMKMLEHFGGKNFVIKYEGSFKSGNSECLVLEHVEHDRPEVLKREIDVFQLQWYGYCMFRALSGLHKQGIVHRDVKPGNFLFSRRVNRGYLIDFNLAMDLHQKHGTIDKSKVGYDVSFNRFPHPLDHSKTLPPSNHKYLIGKSLEAIIQDTGKVSKPLLLPRNLKKKVVDQTNAFSDLGNRNLMKSQGADGSGITSAKDATSTRTPSTERFREPIPCQGRKELISLVHKAMQNPNYESQSVPASKRKRIAAVPGKVNRKLVYLTPMPLYSSGIAVAGAGLVNNKGNGKQKREGPCVGTKGFRAPEVLFRSPHQAAKVDIWSAGVTLLYLMIGRTPFTGEPEQNIKEIAKLRGNEDLWEVAKLHNCESSFPSDLYDVKFLPSMKLRDWCKQNTKRPEFFEVIPRSLFDLVEKCLTVNPRLRISAEEALRHEFFTPCHDGLRNERLLGKGLSLDSGTSHFLHRQTDL</sequence>
<dbReference type="FunFam" id="1.10.510.10:FF:001725">
    <property type="entry name" value="Kinase like protein"/>
    <property type="match status" value="1"/>
</dbReference>
<dbReference type="AlphaFoldDB" id="A0A7J7GD20"/>
<dbReference type="GO" id="GO:0005524">
    <property type="term" value="F:ATP binding"/>
    <property type="evidence" value="ECO:0007669"/>
    <property type="project" value="UniProtKB-KW"/>
</dbReference>
<comment type="caution">
    <text evidence="9">The sequence shown here is derived from an EMBL/GenBank/DDBJ whole genome shotgun (WGS) entry which is preliminary data.</text>
</comment>
<dbReference type="PROSITE" id="PS00108">
    <property type="entry name" value="PROTEIN_KINASE_ST"/>
    <property type="match status" value="1"/>
</dbReference>
<dbReference type="EC" id="2.7.11.1" evidence="1"/>
<keyword evidence="2" id="KW-0723">Serine/threonine-protein kinase</keyword>
<evidence type="ECO:0000256" key="7">
    <source>
        <dbReference type="SAM" id="MobiDB-lite"/>
    </source>
</evidence>
<feature type="region of interest" description="Disordered" evidence="7">
    <location>
        <begin position="599"/>
        <end position="631"/>
    </location>
</feature>
<evidence type="ECO:0000313" key="10">
    <source>
        <dbReference type="Proteomes" id="UP000593564"/>
    </source>
</evidence>
<dbReference type="InterPro" id="IPR011009">
    <property type="entry name" value="Kinase-like_dom_sf"/>
</dbReference>
<dbReference type="FunFam" id="1.10.510.10:FF:001893">
    <property type="entry name" value="Probable serine/threonine-protein kinase DDB_G0291918"/>
    <property type="match status" value="1"/>
</dbReference>
<dbReference type="SUPFAM" id="SSF56112">
    <property type="entry name" value="Protein kinase-like (PK-like)"/>
    <property type="match status" value="1"/>
</dbReference>
<dbReference type="GO" id="GO:0044773">
    <property type="term" value="P:mitotic DNA damage checkpoint signaling"/>
    <property type="evidence" value="ECO:0007669"/>
    <property type="project" value="TreeGrafter"/>
</dbReference>
<dbReference type="InterPro" id="IPR000719">
    <property type="entry name" value="Prot_kinase_dom"/>
</dbReference>
<evidence type="ECO:0000259" key="8">
    <source>
        <dbReference type="PROSITE" id="PS50011"/>
    </source>
</evidence>
<protein>
    <recommendedName>
        <fullName evidence="1">non-specific serine/threonine protein kinase</fullName>
        <ecNumber evidence="1">2.7.11.1</ecNumber>
    </recommendedName>
</protein>
<keyword evidence="3" id="KW-0808">Transferase</keyword>
<dbReference type="Pfam" id="PF00069">
    <property type="entry name" value="Pkinase"/>
    <property type="match status" value="2"/>
</dbReference>
<dbReference type="InterPro" id="IPR008271">
    <property type="entry name" value="Ser/Thr_kinase_AS"/>
</dbReference>
<dbReference type="PROSITE" id="PS50011">
    <property type="entry name" value="PROTEIN_KINASE_DOM"/>
    <property type="match status" value="1"/>
</dbReference>
<feature type="domain" description="Protein kinase" evidence="8">
    <location>
        <begin position="377"/>
        <end position="851"/>
    </location>
</feature>
<dbReference type="Gene3D" id="1.10.510.10">
    <property type="entry name" value="Transferase(Phosphotransferase) domain 1"/>
    <property type="match status" value="2"/>
</dbReference>